<evidence type="ECO:0000313" key="2">
    <source>
        <dbReference type="EMBL" id="KAK9156359.1"/>
    </source>
</evidence>
<keyword evidence="3" id="KW-1185">Reference proteome</keyword>
<dbReference type="Pfam" id="PF16719">
    <property type="entry name" value="SAWADEE"/>
    <property type="match status" value="1"/>
</dbReference>
<dbReference type="InterPro" id="IPR032001">
    <property type="entry name" value="SAWADEE_dom"/>
</dbReference>
<dbReference type="GO" id="GO:0003682">
    <property type="term" value="F:chromatin binding"/>
    <property type="evidence" value="ECO:0007669"/>
    <property type="project" value="InterPro"/>
</dbReference>
<feature type="domain" description="SAWADEE" evidence="1">
    <location>
        <begin position="10"/>
        <end position="150"/>
    </location>
</feature>
<reference evidence="2 3" key="1">
    <citation type="submission" date="2024-01" db="EMBL/GenBank/DDBJ databases">
        <title>Genome assemblies of Stephania.</title>
        <authorList>
            <person name="Yang L."/>
        </authorList>
    </citation>
    <scope>NUCLEOTIDE SEQUENCE [LARGE SCALE GENOMIC DNA]</scope>
    <source>
        <strain evidence="2">QJT</strain>
        <tissue evidence="2">Leaf</tissue>
    </source>
</reference>
<dbReference type="Proteomes" id="UP001417504">
    <property type="component" value="Unassembled WGS sequence"/>
</dbReference>
<gene>
    <name evidence="2" type="ORF">Sjap_003839</name>
</gene>
<sequence length="451" mass="50636">MASKNPSSAAMDFRAADDAWYGVRRLLLLRHDDTLVVKYCDFPDDFDDHFHAGSFKTAAEVDDFAERFRRTSVQLQDHQCSRVIEGVRVCVSYSFSDSDIKFYNAIVEEANFKDHVFKNGEEVCTCDFVVFWEHGPNAGNKASTSVENICLIQPQKELADPALLNFLKISREKVRMAACDSSLSAQNDDLLIKSGSVARSDGLPRDSSSVVKNDGLARDVGRNDRVHSTTDVKMKTTLTKSSTSHVKEAKTFKQSSSMGWTYEGQHNIDWKRSGQDVDLGGKTSVADNVKNVGVCHFVLIENLEKDLAPSTIEEFIKRHISIACQAHVYPCLSSETYTRGIISVESQEKLLKLYNFLRNPAHMILSSRGRPWVITEKNEVLGAVLGNLKSDSKTQACDTSLKYSSKLRIATLVTDEYKRGKQLMKLFVEFAGHMKHLHKSLASQERKIMQT</sequence>
<evidence type="ECO:0000313" key="3">
    <source>
        <dbReference type="Proteomes" id="UP001417504"/>
    </source>
</evidence>
<comment type="caution">
    <text evidence="2">The sequence shown here is derived from an EMBL/GenBank/DDBJ whole genome shotgun (WGS) entry which is preliminary data.</text>
</comment>
<dbReference type="AlphaFoldDB" id="A0AAP0KRZ8"/>
<dbReference type="PANTHER" id="PTHR36384">
    <property type="entry name" value="SAWADEE PROTEIN"/>
    <property type="match status" value="1"/>
</dbReference>
<protein>
    <recommendedName>
        <fullName evidence="1">SAWADEE domain-containing protein</fullName>
    </recommendedName>
</protein>
<name>A0AAP0KRZ8_9MAGN</name>
<proteinExistence type="predicted"/>
<dbReference type="EMBL" id="JBBNAE010000001">
    <property type="protein sequence ID" value="KAK9156359.1"/>
    <property type="molecule type" value="Genomic_DNA"/>
</dbReference>
<dbReference type="PANTHER" id="PTHR36384:SF1">
    <property type="entry name" value="SAWADEE PROTEIN"/>
    <property type="match status" value="1"/>
</dbReference>
<organism evidence="2 3">
    <name type="scientific">Stephania japonica</name>
    <dbReference type="NCBI Taxonomy" id="461633"/>
    <lineage>
        <taxon>Eukaryota</taxon>
        <taxon>Viridiplantae</taxon>
        <taxon>Streptophyta</taxon>
        <taxon>Embryophyta</taxon>
        <taxon>Tracheophyta</taxon>
        <taxon>Spermatophyta</taxon>
        <taxon>Magnoliopsida</taxon>
        <taxon>Ranunculales</taxon>
        <taxon>Menispermaceae</taxon>
        <taxon>Menispermoideae</taxon>
        <taxon>Cissampelideae</taxon>
        <taxon>Stephania</taxon>
    </lineage>
</organism>
<evidence type="ECO:0000259" key="1">
    <source>
        <dbReference type="Pfam" id="PF16719"/>
    </source>
</evidence>
<accession>A0AAP0KRZ8</accession>